<feature type="transmembrane region" description="Helical" evidence="7">
    <location>
        <begin position="398"/>
        <end position="417"/>
    </location>
</feature>
<feature type="transmembrane region" description="Helical" evidence="7">
    <location>
        <begin position="348"/>
        <end position="373"/>
    </location>
</feature>
<dbReference type="KEGG" id="gba:J421_5648"/>
<evidence type="ECO:0000313" key="10">
    <source>
        <dbReference type="EMBL" id="AHG93183.1"/>
    </source>
</evidence>
<dbReference type="PANTHER" id="PTHR30572">
    <property type="entry name" value="MEMBRANE COMPONENT OF TRANSPORTER-RELATED"/>
    <property type="match status" value="1"/>
</dbReference>
<keyword evidence="11" id="KW-1185">Reference proteome</keyword>
<dbReference type="eggNOG" id="COG0577">
    <property type="taxonomic scope" value="Bacteria"/>
</dbReference>
<evidence type="ECO:0000256" key="5">
    <source>
        <dbReference type="ARBA" id="ARBA00023136"/>
    </source>
</evidence>
<reference evidence="10 11" key="1">
    <citation type="journal article" date="2014" name="Genome Announc.">
        <title>Genome Sequence and Methylome of Soil Bacterium Gemmatirosa kalamazoonensis KBS708T, a Member of the Rarely Cultivated Gemmatimonadetes Phylum.</title>
        <authorList>
            <person name="Debruyn J.M."/>
            <person name="Radosevich M."/>
            <person name="Wommack K.E."/>
            <person name="Polson S.W."/>
            <person name="Hauser L.J."/>
            <person name="Fawaz M.N."/>
            <person name="Korlach J."/>
            <person name="Tsai Y.C."/>
        </authorList>
    </citation>
    <scope>NUCLEOTIDE SEQUENCE [LARGE SCALE GENOMIC DNA]</scope>
    <source>
        <strain evidence="10 11">KBS708</strain>
        <plasmid evidence="11">Plasmid 2</plasmid>
    </source>
</reference>
<accession>W0RUF5</accession>
<dbReference type="InParanoid" id="W0RUF5"/>
<dbReference type="InterPro" id="IPR025857">
    <property type="entry name" value="MacB_PCD"/>
</dbReference>
<evidence type="ECO:0000259" key="9">
    <source>
        <dbReference type="Pfam" id="PF12704"/>
    </source>
</evidence>
<feature type="domain" description="ABC3 transporter permease C-terminal" evidence="8">
    <location>
        <begin position="706"/>
        <end position="818"/>
    </location>
</feature>
<dbReference type="OrthoDB" id="9770036at2"/>
<feature type="transmembrane region" description="Helical" evidence="7">
    <location>
        <begin position="701"/>
        <end position="727"/>
    </location>
</feature>
<dbReference type="EMBL" id="CP007130">
    <property type="protein sequence ID" value="AHG93183.1"/>
    <property type="molecule type" value="Genomic_DNA"/>
</dbReference>
<dbReference type="Proteomes" id="UP000019151">
    <property type="component" value="Plasmid 2"/>
</dbReference>
<evidence type="ECO:0000256" key="2">
    <source>
        <dbReference type="ARBA" id="ARBA00022475"/>
    </source>
</evidence>
<dbReference type="HOGENOM" id="CLU_009433_0_0_0"/>
<feature type="transmembrane region" description="Helical" evidence="7">
    <location>
        <begin position="26"/>
        <end position="48"/>
    </location>
</feature>
<protein>
    <submittedName>
        <fullName evidence="10">Permease</fullName>
    </submittedName>
</protein>
<feature type="transmembrane region" description="Helical" evidence="7">
    <location>
        <begin position="298"/>
        <end position="327"/>
    </location>
</feature>
<evidence type="ECO:0000256" key="4">
    <source>
        <dbReference type="ARBA" id="ARBA00022989"/>
    </source>
</evidence>
<keyword evidence="4 7" id="KW-1133">Transmembrane helix</keyword>
<dbReference type="InterPro" id="IPR003838">
    <property type="entry name" value="ABC3_permease_C"/>
</dbReference>
<gene>
    <name evidence="10" type="ORF">J421_5648</name>
</gene>
<name>W0RUF5_9BACT</name>
<comment type="subcellular location">
    <subcellularLocation>
        <location evidence="1">Cell membrane</location>
        <topology evidence="1">Multi-pass membrane protein</topology>
    </subcellularLocation>
</comment>
<dbReference type="PANTHER" id="PTHR30572:SF4">
    <property type="entry name" value="ABC TRANSPORTER PERMEASE YTRF"/>
    <property type="match status" value="1"/>
</dbReference>
<evidence type="ECO:0000256" key="1">
    <source>
        <dbReference type="ARBA" id="ARBA00004651"/>
    </source>
</evidence>
<sequence length="825" mass="86516">MVRPRIENVARDIVHASRTLRRNRTVTAVAVAILALGIGANTTIFRFVSALLLQPAPVEAPERLLQLWNVNRGARSPMERFVPLSYPAYAYYRDHAHGFTGLLAFDGDPATLSWMRGGRGEMVQAQFVSGNFFSVLGVRATLGTTALPADEGRGDATPTVVVSHRFWREQLGGEPTAVGSAIMLNGVAFTVAGVAPPGFTGLLAGLAPDVWAPLATTDAVRHEHGRLASRSTFWLMAVGRLAPRVTAPRAAAEVRVLARRVAAEDRLAPVPGAPPDVERGTFDAAVYPATLVPGPFRVYVGAFVGLLQAVVVMLLLIAGANAANLFLAQATTRRPEMALRSSLGATRARLVQLVLVETTLLGALAGIAGLLVARQTAPLLLRLVPPTLPLRLGLAMDWRVVAFASGTALLTGLLFGLGPALRATSDLAGILRLDAAGGRRGARLRNALVVTQIAMSLVLLVGGALCWQSLRRAQSADPGFDVRNRVAAELDLGSLGYTESAGRALQRRLMERVAALPGVRRASATQYLPLATTRMAAGVRADGTERQVQTFDVGPGYFATMGTPLLRGREFGASDDERSAPVVVVNEALARALWSDGDAVGRALTVDVGAGPASYQVIGVVTTGKYRSLGERPTPALFRAERQTYRARLTIVAEVAGVTPTAALGAIRREVAHLDPSLVLRTGTLEEHLGFALFPSRASGIALGAAGALGLVLALAGLAAVVAQSVAQRTREIGIRMALGADRRDILGHVVRDGARLLGAGVAVGVVAALGATRFLSGLLFGIGATDPRTFVGVVAGLVVTSLGACLLVARRATRIDPISAMRGD</sequence>
<dbReference type="Pfam" id="PF02687">
    <property type="entry name" value="FtsX"/>
    <property type="match status" value="2"/>
</dbReference>
<feature type="domain" description="MacB-like periplasmic core" evidence="9">
    <location>
        <begin position="504"/>
        <end position="668"/>
    </location>
</feature>
<feature type="domain" description="MacB-like periplasmic core" evidence="9">
    <location>
        <begin position="27"/>
        <end position="255"/>
    </location>
</feature>
<feature type="transmembrane region" description="Helical" evidence="7">
    <location>
        <begin position="791"/>
        <end position="810"/>
    </location>
</feature>
<dbReference type="InterPro" id="IPR017800">
    <property type="entry name" value="ADOP"/>
</dbReference>
<dbReference type="Pfam" id="PF12704">
    <property type="entry name" value="MacB_PCD"/>
    <property type="match status" value="2"/>
</dbReference>
<keyword evidence="2" id="KW-1003">Cell membrane</keyword>
<evidence type="ECO:0000256" key="3">
    <source>
        <dbReference type="ARBA" id="ARBA00022692"/>
    </source>
</evidence>
<feature type="transmembrane region" description="Helical" evidence="7">
    <location>
        <begin position="447"/>
        <end position="470"/>
    </location>
</feature>
<geneLocation type="plasmid" evidence="10 11">
    <name>2</name>
</geneLocation>
<evidence type="ECO:0000313" key="11">
    <source>
        <dbReference type="Proteomes" id="UP000019151"/>
    </source>
</evidence>
<organism evidence="10 11">
    <name type="scientific">Gemmatirosa kalamazoonensis</name>
    <dbReference type="NCBI Taxonomy" id="861299"/>
    <lineage>
        <taxon>Bacteria</taxon>
        <taxon>Pseudomonadati</taxon>
        <taxon>Gemmatimonadota</taxon>
        <taxon>Gemmatimonadia</taxon>
        <taxon>Gemmatimonadales</taxon>
        <taxon>Gemmatimonadaceae</taxon>
        <taxon>Gemmatirosa</taxon>
    </lineage>
</organism>
<dbReference type="GO" id="GO:0005886">
    <property type="term" value="C:plasma membrane"/>
    <property type="evidence" value="ECO:0007669"/>
    <property type="project" value="UniProtKB-SubCell"/>
</dbReference>
<evidence type="ECO:0000259" key="8">
    <source>
        <dbReference type="Pfam" id="PF02687"/>
    </source>
</evidence>
<feature type="domain" description="ABC3 transporter permease C-terminal" evidence="8">
    <location>
        <begin position="310"/>
        <end position="424"/>
    </location>
</feature>
<dbReference type="InterPro" id="IPR050250">
    <property type="entry name" value="Macrolide_Exporter_MacB"/>
</dbReference>
<keyword evidence="3 7" id="KW-0812">Transmembrane</keyword>
<dbReference type="GO" id="GO:0022857">
    <property type="term" value="F:transmembrane transporter activity"/>
    <property type="evidence" value="ECO:0007669"/>
    <property type="project" value="TreeGrafter"/>
</dbReference>
<keyword evidence="10" id="KW-0614">Plasmid</keyword>
<dbReference type="AlphaFoldDB" id="W0RUF5"/>
<evidence type="ECO:0000256" key="6">
    <source>
        <dbReference type="ARBA" id="ARBA00038076"/>
    </source>
</evidence>
<dbReference type="NCBIfam" id="TIGR03434">
    <property type="entry name" value="ADOP"/>
    <property type="match status" value="1"/>
</dbReference>
<feature type="transmembrane region" description="Helical" evidence="7">
    <location>
        <begin position="757"/>
        <end position="785"/>
    </location>
</feature>
<proteinExistence type="inferred from homology"/>
<comment type="similarity">
    <text evidence="6">Belongs to the ABC-4 integral membrane protein family.</text>
</comment>
<dbReference type="RefSeq" id="WP_025414490.1">
    <property type="nucleotide sequence ID" value="NZ_CP007130.1"/>
</dbReference>
<keyword evidence="5 7" id="KW-0472">Membrane</keyword>
<evidence type="ECO:0000256" key="7">
    <source>
        <dbReference type="SAM" id="Phobius"/>
    </source>
</evidence>